<feature type="domain" description="EH" evidence="3">
    <location>
        <begin position="1"/>
        <end position="48"/>
    </location>
</feature>
<evidence type="ECO:0000259" key="4">
    <source>
        <dbReference type="PROSITE" id="PS50222"/>
    </source>
</evidence>
<dbReference type="GO" id="GO:0005886">
    <property type="term" value="C:plasma membrane"/>
    <property type="evidence" value="ECO:0007669"/>
    <property type="project" value="TreeGrafter"/>
</dbReference>
<dbReference type="CDD" id="cd00052">
    <property type="entry name" value="EH"/>
    <property type="match status" value="1"/>
</dbReference>
<dbReference type="GO" id="GO:0005509">
    <property type="term" value="F:calcium ion binding"/>
    <property type="evidence" value="ECO:0007669"/>
    <property type="project" value="InterPro"/>
</dbReference>
<gene>
    <name evidence="5" type="ORF">PLEPLA_LOCUS40608</name>
</gene>
<dbReference type="PROSITE" id="PS50031">
    <property type="entry name" value="EH"/>
    <property type="match status" value="1"/>
</dbReference>
<evidence type="ECO:0000313" key="6">
    <source>
        <dbReference type="Proteomes" id="UP001153269"/>
    </source>
</evidence>
<name>A0A9N7VPC8_PLEPL</name>
<dbReference type="PROSITE" id="PS50222">
    <property type="entry name" value="EF_HAND_2"/>
    <property type="match status" value="1"/>
</dbReference>
<dbReference type="GO" id="GO:0016197">
    <property type="term" value="P:endosomal transport"/>
    <property type="evidence" value="ECO:0007669"/>
    <property type="project" value="TreeGrafter"/>
</dbReference>
<evidence type="ECO:0000313" key="5">
    <source>
        <dbReference type="EMBL" id="CAB1452858.1"/>
    </source>
</evidence>
<dbReference type="PANTHER" id="PTHR11216:SF170">
    <property type="entry name" value="DYNAMIN ASSOCIATED PROTEIN 160, ISOFORM D"/>
    <property type="match status" value="1"/>
</dbReference>
<dbReference type="InterPro" id="IPR018247">
    <property type="entry name" value="EF_Hand_1_Ca_BS"/>
</dbReference>
<dbReference type="Gene3D" id="1.10.238.10">
    <property type="entry name" value="EF-hand"/>
    <property type="match status" value="1"/>
</dbReference>
<dbReference type="PANTHER" id="PTHR11216">
    <property type="entry name" value="EH DOMAIN"/>
    <property type="match status" value="1"/>
</dbReference>
<reference evidence="5" key="1">
    <citation type="submission" date="2020-03" db="EMBL/GenBank/DDBJ databases">
        <authorList>
            <person name="Weist P."/>
        </authorList>
    </citation>
    <scope>NUCLEOTIDE SEQUENCE</scope>
</reference>
<evidence type="ECO:0000256" key="2">
    <source>
        <dbReference type="ARBA" id="ARBA00022837"/>
    </source>
</evidence>
<feature type="domain" description="EF-hand" evidence="4">
    <location>
        <begin position="6"/>
        <end position="41"/>
    </location>
</feature>
<comment type="caution">
    <text evidence="5">The sequence shown here is derived from an EMBL/GenBank/DDBJ whole genome shotgun (WGS) entry which is preliminary data.</text>
</comment>
<dbReference type="GO" id="GO:0006897">
    <property type="term" value="P:endocytosis"/>
    <property type="evidence" value="ECO:0007669"/>
    <property type="project" value="TreeGrafter"/>
</dbReference>
<dbReference type="Pfam" id="PF12763">
    <property type="entry name" value="EH"/>
    <property type="match status" value="1"/>
</dbReference>
<accession>A0A9N7VPC8</accession>
<proteinExistence type="predicted"/>
<dbReference type="PROSITE" id="PS00018">
    <property type="entry name" value="EF_HAND_1"/>
    <property type="match status" value="1"/>
</dbReference>
<keyword evidence="6" id="KW-1185">Reference proteome</keyword>
<dbReference type="Proteomes" id="UP001153269">
    <property type="component" value="Unassembled WGS sequence"/>
</dbReference>
<dbReference type="SUPFAM" id="SSF47473">
    <property type="entry name" value="EF-hand"/>
    <property type="match status" value="1"/>
</dbReference>
<dbReference type="EMBL" id="CADEAL010004146">
    <property type="protein sequence ID" value="CAB1452858.1"/>
    <property type="molecule type" value="Genomic_DNA"/>
</dbReference>
<protein>
    <submittedName>
        <fullName evidence="5">Uncharacterized protein</fullName>
    </submittedName>
</protein>
<dbReference type="AlphaFoldDB" id="A0A9N7VPC8"/>
<dbReference type="GO" id="GO:0005737">
    <property type="term" value="C:cytoplasm"/>
    <property type="evidence" value="ECO:0007669"/>
    <property type="project" value="TreeGrafter"/>
</dbReference>
<evidence type="ECO:0000256" key="1">
    <source>
        <dbReference type="ARBA" id="ARBA00022723"/>
    </source>
</evidence>
<organism evidence="5 6">
    <name type="scientific">Pleuronectes platessa</name>
    <name type="common">European plaice</name>
    <dbReference type="NCBI Taxonomy" id="8262"/>
    <lineage>
        <taxon>Eukaryota</taxon>
        <taxon>Metazoa</taxon>
        <taxon>Chordata</taxon>
        <taxon>Craniata</taxon>
        <taxon>Vertebrata</taxon>
        <taxon>Euteleostomi</taxon>
        <taxon>Actinopterygii</taxon>
        <taxon>Neopterygii</taxon>
        <taxon>Teleostei</taxon>
        <taxon>Neoteleostei</taxon>
        <taxon>Acanthomorphata</taxon>
        <taxon>Carangaria</taxon>
        <taxon>Pleuronectiformes</taxon>
        <taxon>Pleuronectoidei</taxon>
        <taxon>Pleuronectidae</taxon>
        <taxon>Pleuronectes</taxon>
    </lineage>
</organism>
<evidence type="ECO:0000259" key="3">
    <source>
        <dbReference type="PROSITE" id="PS50031"/>
    </source>
</evidence>
<sequence length="116" mass="13331">MVSSRLPNSVLGRIWKLSDVDHDGMLDDEEFALASHLIEVKLEGHVELHGATTALRFRVQRGEPHHPPHNKDRHPPTVELSQRNRGLLIRHWELTGGIPRPLEKQRHWRSAALVWG</sequence>
<dbReference type="InterPro" id="IPR011992">
    <property type="entry name" value="EF-hand-dom_pair"/>
</dbReference>
<keyword evidence="2" id="KW-0106">Calcium</keyword>
<keyword evidence="1" id="KW-0479">Metal-binding</keyword>
<dbReference type="InterPro" id="IPR000261">
    <property type="entry name" value="EH_dom"/>
</dbReference>
<dbReference type="InterPro" id="IPR002048">
    <property type="entry name" value="EF_hand_dom"/>
</dbReference>